<evidence type="ECO:0000256" key="1">
    <source>
        <dbReference type="SAM" id="Phobius"/>
    </source>
</evidence>
<evidence type="ECO:0008006" key="4">
    <source>
        <dbReference type="Google" id="ProtNLM"/>
    </source>
</evidence>
<dbReference type="EMBL" id="JAPWTJ010001293">
    <property type="protein sequence ID" value="KAJ8972836.1"/>
    <property type="molecule type" value="Genomic_DNA"/>
</dbReference>
<feature type="transmembrane region" description="Helical" evidence="1">
    <location>
        <begin position="109"/>
        <end position="128"/>
    </location>
</feature>
<evidence type="ECO:0000313" key="3">
    <source>
        <dbReference type="Proteomes" id="UP001162164"/>
    </source>
</evidence>
<gene>
    <name evidence="2" type="ORF">NQ317_001096</name>
</gene>
<accession>A0ABQ9J447</accession>
<dbReference type="Proteomes" id="UP001162164">
    <property type="component" value="Unassembled WGS sequence"/>
</dbReference>
<keyword evidence="1" id="KW-1133">Transmembrane helix</keyword>
<organism evidence="2 3">
    <name type="scientific">Molorchus minor</name>
    <dbReference type="NCBI Taxonomy" id="1323400"/>
    <lineage>
        <taxon>Eukaryota</taxon>
        <taxon>Metazoa</taxon>
        <taxon>Ecdysozoa</taxon>
        <taxon>Arthropoda</taxon>
        <taxon>Hexapoda</taxon>
        <taxon>Insecta</taxon>
        <taxon>Pterygota</taxon>
        <taxon>Neoptera</taxon>
        <taxon>Endopterygota</taxon>
        <taxon>Coleoptera</taxon>
        <taxon>Polyphaga</taxon>
        <taxon>Cucujiformia</taxon>
        <taxon>Chrysomeloidea</taxon>
        <taxon>Cerambycidae</taxon>
        <taxon>Lamiinae</taxon>
        <taxon>Monochamini</taxon>
        <taxon>Molorchus</taxon>
    </lineage>
</organism>
<comment type="caution">
    <text evidence="2">The sequence shown here is derived from an EMBL/GenBank/DDBJ whole genome shotgun (WGS) entry which is preliminary data.</text>
</comment>
<name>A0ABQ9J447_9CUCU</name>
<keyword evidence="1" id="KW-0812">Transmembrane</keyword>
<reference evidence="2" key="1">
    <citation type="journal article" date="2023" name="Insect Mol. Biol.">
        <title>Genome sequencing provides insights into the evolution of gene families encoding plant cell wall-degrading enzymes in longhorned beetles.</title>
        <authorList>
            <person name="Shin N.R."/>
            <person name="Okamura Y."/>
            <person name="Kirsch R."/>
            <person name="Pauchet Y."/>
        </authorList>
    </citation>
    <scope>NUCLEOTIDE SEQUENCE</scope>
    <source>
        <strain evidence="2">MMC_N1</strain>
    </source>
</reference>
<sequence>MDDLSFFRRFRLRKPTAMQVLHQIEPMLEFDNDLNSSVTTNSSVINQLLTTLRYYACGNHQISIGDFIGMHQTTVSRIVKKVSYAIATLAPNYIKMPTPDEYLRTQNLLMFYFFTINFSAYCRFGFVIY</sequence>
<protein>
    <recommendedName>
        <fullName evidence="4">Nuclease HARBI1</fullName>
    </recommendedName>
</protein>
<proteinExistence type="predicted"/>
<keyword evidence="3" id="KW-1185">Reference proteome</keyword>
<keyword evidence="1" id="KW-0472">Membrane</keyword>
<evidence type="ECO:0000313" key="2">
    <source>
        <dbReference type="EMBL" id="KAJ8972836.1"/>
    </source>
</evidence>